<accession>A0A427AE51</accession>
<reference evidence="1 2" key="1">
    <citation type="journal article" date="2014" name="Agronomy (Basel)">
        <title>A Draft Genome Sequence for Ensete ventricosum, the Drought-Tolerant Tree Against Hunger.</title>
        <authorList>
            <person name="Harrison J."/>
            <person name="Moore K.A."/>
            <person name="Paszkiewicz K."/>
            <person name="Jones T."/>
            <person name="Grant M."/>
            <person name="Ambacheew D."/>
            <person name="Muzemil S."/>
            <person name="Studholme D.J."/>
        </authorList>
    </citation>
    <scope>NUCLEOTIDE SEQUENCE [LARGE SCALE GENOMIC DNA]</scope>
</reference>
<organism evidence="1 2">
    <name type="scientific">Ensete ventricosum</name>
    <name type="common">Abyssinian banana</name>
    <name type="synonym">Musa ensete</name>
    <dbReference type="NCBI Taxonomy" id="4639"/>
    <lineage>
        <taxon>Eukaryota</taxon>
        <taxon>Viridiplantae</taxon>
        <taxon>Streptophyta</taxon>
        <taxon>Embryophyta</taxon>
        <taxon>Tracheophyta</taxon>
        <taxon>Spermatophyta</taxon>
        <taxon>Magnoliopsida</taxon>
        <taxon>Liliopsida</taxon>
        <taxon>Zingiberales</taxon>
        <taxon>Musaceae</taxon>
        <taxon>Ensete</taxon>
    </lineage>
</organism>
<protein>
    <submittedName>
        <fullName evidence="1">Uncharacterized protein</fullName>
    </submittedName>
</protein>
<sequence length="67" mass="7256">MRATNEAVETLSITPVLMTSAVDGGVFSNESPFSSLLIVVPVEVKVRFSSLPPKIVLYVKTRTTFAL</sequence>
<dbReference type="EMBL" id="AMZH03002759">
    <property type="protein sequence ID" value="RRT74480.1"/>
    <property type="molecule type" value="Genomic_DNA"/>
</dbReference>
<proteinExistence type="predicted"/>
<gene>
    <name evidence="1" type="ORF">B296_00016774</name>
</gene>
<evidence type="ECO:0000313" key="1">
    <source>
        <dbReference type="EMBL" id="RRT74480.1"/>
    </source>
</evidence>
<name>A0A427AE51_ENSVE</name>
<dbReference type="AlphaFoldDB" id="A0A427AE51"/>
<evidence type="ECO:0000313" key="2">
    <source>
        <dbReference type="Proteomes" id="UP000287651"/>
    </source>
</evidence>
<dbReference type="Proteomes" id="UP000287651">
    <property type="component" value="Unassembled WGS sequence"/>
</dbReference>
<comment type="caution">
    <text evidence="1">The sequence shown here is derived from an EMBL/GenBank/DDBJ whole genome shotgun (WGS) entry which is preliminary data.</text>
</comment>